<accession>A0A1I7TVF0</accession>
<sequence>MKVLSFVSQEVTSTGNKQTLQFMIPNEWINPEQFDSSQFVMIIIPMAFNEKNVDEVYSFVICQLIEYRKLLLNNVANETPHSDW</sequence>
<dbReference type="AlphaFoldDB" id="A0A1I7TVF0"/>
<organism evidence="1 2">
    <name type="scientific">Caenorhabditis tropicalis</name>
    <dbReference type="NCBI Taxonomy" id="1561998"/>
    <lineage>
        <taxon>Eukaryota</taxon>
        <taxon>Metazoa</taxon>
        <taxon>Ecdysozoa</taxon>
        <taxon>Nematoda</taxon>
        <taxon>Chromadorea</taxon>
        <taxon>Rhabditida</taxon>
        <taxon>Rhabditina</taxon>
        <taxon>Rhabditomorpha</taxon>
        <taxon>Rhabditoidea</taxon>
        <taxon>Rhabditidae</taxon>
        <taxon>Peloderinae</taxon>
        <taxon>Caenorhabditis</taxon>
    </lineage>
</organism>
<evidence type="ECO:0000313" key="1">
    <source>
        <dbReference type="Proteomes" id="UP000095282"/>
    </source>
</evidence>
<evidence type="ECO:0000313" key="2">
    <source>
        <dbReference type="WBParaSite" id="Csp11.Scaffold629.g12181.t1"/>
    </source>
</evidence>
<reference evidence="2" key="1">
    <citation type="submission" date="2016-11" db="UniProtKB">
        <authorList>
            <consortium name="WormBaseParasite"/>
        </authorList>
    </citation>
    <scope>IDENTIFICATION</scope>
</reference>
<proteinExistence type="predicted"/>
<dbReference type="Proteomes" id="UP000095282">
    <property type="component" value="Unplaced"/>
</dbReference>
<name>A0A1I7TVF0_9PELO</name>
<protein>
    <submittedName>
        <fullName evidence="2">SUFU domain-containing protein</fullName>
    </submittedName>
</protein>
<dbReference type="WBParaSite" id="Csp11.Scaffold629.g12181.t1">
    <property type="protein sequence ID" value="Csp11.Scaffold629.g12181.t1"/>
    <property type="gene ID" value="Csp11.Scaffold629.g12181"/>
</dbReference>
<keyword evidence="1" id="KW-1185">Reference proteome</keyword>